<dbReference type="EMBL" id="CP002360">
    <property type="protein sequence ID" value="AEE96324.1"/>
    <property type="molecule type" value="Genomic_DNA"/>
</dbReference>
<gene>
    <name evidence="1" type="ordered locus">Mahau_1127</name>
</gene>
<dbReference type="CDD" id="cd24049">
    <property type="entry name" value="ASKHA_NBD_PilM"/>
    <property type="match status" value="1"/>
</dbReference>
<dbReference type="AlphaFoldDB" id="F4A391"/>
<keyword evidence="2" id="KW-1185">Reference proteome</keyword>
<name>F4A391_MAHA5</name>
<dbReference type="InterPro" id="IPR050696">
    <property type="entry name" value="FtsA/MreB"/>
</dbReference>
<dbReference type="KEGG" id="mas:Mahau_1127"/>
<dbReference type="Proteomes" id="UP000008457">
    <property type="component" value="Chromosome"/>
</dbReference>
<dbReference type="STRING" id="697281.Mahau_1127"/>
<dbReference type="InterPro" id="IPR005883">
    <property type="entry name" value="PilM"/>
</dbReference>
<dbReference type="PIRSF" id="PIRSF019169">
    <property type="entry name" value="PilM"/>
    <property type="match status" value="1"/>
</dbReference>
<sequence>MINLGRIIAVDMGTSSAKVVRGRRSGNAIAVDRYANIPLPVGYKSFDAIKDKDAVVRAMKPALADAGIKRGRCILSVSTSDIIARPMVLPDMPEPSLKENIMYELNQYMPVDTEKYAVDYKAVRDTEDDSSAARMYIIAAAVSRTLLKDAVEIMHGLGLDVYAIDLDFNALARFFTFIDNVEHTADKDDSMVIDIGHEFVQVIIYNADKIYINRIINSGSYDIDVMVANTLDSNPTDVSDMKYSPSPDAQHEVYDAVINVFESIAAEIIRIMDYFNARYRGHAIERIYLSGGGAYINGIDEYIGQALGIPVSVPKPGQWLKLRKQQDEDNFDIPNFATALGLLLKGE</sequence>
<dbReference type="InterPro" id="IPR043129">
    <property type="entry name" value="ATPase_NBD"/>
</dbReference>
<accession>F4A391</accession>
<dbReference type="HOGENOM" id="CLU_050686_3_2_9"/>
<dbReference type="NCBIfam" id="TIGR01175">
    <property type="entry name" value="pilM"/>
    <property type="match status" value="1"/>
</dbReference>
<dbReference type="Pfam" id="PF11104">
    <property type="entry name" value="PilM_2"/>
    <property type="match status" value="1"/>
</dbReference>
<dbReference type="PANTHER" id="PTHR32432">
    <property type="entry name" value="CELL DIVISION PROTEIN FTSA-RELATED"/>
    <property type="match status" value="1"/>
</dbReference>
<dbReference type="PANTHER" id="PTHR32432:SF3">
    <property type="entry name" value="ETHANOLAMINE UTILIZATION PROTEIN EUTJ"/>
    <property type="match status" value="1"/>
</dbReference>
<dbReference type="eggNOG" id="COG4972">
    <property type="taxonomic scope" value="Bacteria"/>
</dbReference>
<dbReference type="Gene3D" id="3.30.1490.300">
    <property type="match status" value="1"/>
</dbReference>
<evidence type="ECO:0000313" key="1">
    <source>
        <dbReference type="EMBL" id="AEE96324.1"/>
    </source>
</evidence>
<organism evidence="1 2">
    <name type="scientific">Mahella australiensis (strain DSM 15567 / CIP 107919 / 50-1 BON)</name>
    <dbReference type="NCBI Taxonomy" id="697281"/>
    <lineage>
        <taxon>Bacteria</taxon>
        <taxon>Bacillati</taxon>
        <taxon>Bacillota</taxon>
        <taxon>Clostridia</taxon>
        <taxon>Thermoanaerobacterales</taxon>
        <taxon>Thermoanaerobacterales Family IV. Incertae Sedis</taxon>
        <taxon>Mahella</taxon>
    </lineage>
</organism>
<reference evidence="2" key="1">
    <citation type="submission" date="2010-11" db="EMBL/GenBank/DDBJ databases">
        <title>The complete genome of Mahella australiensis DSM 15567.</title>
        <authorList>
            <consortium name="US DOE Joint Genome Institute (JGI-PGF)"/>
            <person name="Lucas S."/>
            <person name="Copeland A."/>
            <person name="Lapidus A."/>
            <person name="Bruce D."/>
            <person name="Goodwin L."/>
            <person name="Pitluck S."/>
            <person name="Kyrpides N."/>
            <person name="Mavromatis K."/>
            <person name="Pagani I."/>
            <person name="Ivanova N."/>
            <person name="Teshima H."/>
            <person name="Brettin T."/>
            <person name="Detter J.C."/>
            <person name="Han C."/>
            <person name="Tapia R."/>
            <person name="Land M."/>
            <person name="Hauser L."/>
            <person name="Markowitz V."/>
            <person name="Cheng J.-F."/>
            <person name="Hugenholtz P."/>
            <person name="Woyke T."/>
            <person name="Wu D."/>
            <person name="Spring S."/>
            <person name="Pukall R."/>
            <person name="Steenblock K."/>
            <person name="Schneider S."/>
            <person name="Klenk H.-P."/>
            <person name="Eisen J.A."/>
        </authorList>
    </citation>
    <scope>NUCLEOTIDE SEQUENCE [LARGE SCALE GENOMIC DNA]</scope>
    <source>
        <strain evidence="2">DSM 15567 / CIP 107919 / 50-1 BON</strain>
    </source>
</reference>
<reference evidence="1 2" key="2">
    <citation type="journal article" date="2011" name="Stand. Genomic Sci.">
        <title>Complete genome sequence of Mahella australiensis type strain (50-1 BON).</title>
        <authorList>
            <person name="Sikorski J."/>
            <person name="Teshima H."/>
            <person name="Nolan M."/>
            <person name="Lucas S."/>
            <person name="Hammon N."/>
            <person name="Deshpande S."/>
            <person name="Cheng J.F."/>
            <person name="Pitluck S."/>
            <person name="Liolios K."/>
            <person name="Pagani I."/>
            <person name="Ivanova N."/>
            <person name="Huntemann M."/>
            <person name="Mavromatis K."/>
            <person name="Ovchinikova G."/>
            <person name="Pati A."/>
            <person name="Tapia R."/>
            <person name="Han C."/>
            <person name="Goodwin L."/>
            <person name="Chen A."/>
            <person name="Palaniappan K."/>
            <person name="Land M."/>
            <person name="Hauser L."/>
            <person name="Ngatchou-Djao O.D."/>
            <person name="Rohde M."/>
            <person name="Pukall R."/>
            <person name="Spring S."/>
            <person name="Abt B."/>
            <person name="Goker M."/>
            <person name="Detter J.C."/>
            <person name="Woyke T."/>
            <person name="Bristow J."/>
            <person name="Markowitz V."/>
            <person name="Hugenholtz P."/>
            <person name="Eisen J.A."/>
            <person name="Kyrpides N.C."/>
            <person name="Klenk H.P."/>
            <person name="Lapidus A."/>
        </authorList>
    </citation>
    <scope>NUCLEOTIDE SEQUENCE [LARGE SCALE GENOMIC DNA]</scope>
    <source>
        <strain evidence="2">DSM 15567 / CIP 107919 / 50-1 BON</strain>
    </source>
</reference>
<proteinExistence type="predicted"/>
<dbReference type="Gene3D" id="3.30.420.40">
    <property type="match status" value="2"/>
</dbReference>
<evidence type="ECO:0000313" key="2">
    <source>
        <dbReference type="Proteomes" id="UP000008457"/>
    </source>
</evidence>
<dbReference type="OrthoDB" id="9765023at2"/>
<dbReference type="RefSeq" id="WP_013780754.1">
    <property type="nucleotide sequence ID" value="NC_015520.1"/>
</dbReference>
<protein>
    <submittedName>
        <fullName evidence="1">Type IV pilus assembly protein PilM</fullName>
    </submittedName>
</protein>
<dbReference type="SUPFAM" id="SSF53067">
    <property type="entry name" value="Actin-like ATPase domain"/>
    <property type="match status" value="2"/>
</dbReference>